<dbReference type="OrthoDB" id="331544at2759"/>
<dbReference type="Gene3D" id="3.40.50.720">
    <property type="entry name" value="NAD(P)-binding Rossmann-like Domain"/>
    <property type="match status" value="1"/>
</dbReference>
<organism evidence="3 4">
    <name type="scientific">Reticulomyxa filosa</name>
    <dbReference type="NCBI Taxonomy" id="46433"/>
    <lineage>
        <taxon>Eukaryota</taxon>
        <taxon>Sar</taxon>
        <taxon>Rhizaria</taxon>
        <taxon>Retaria</taxon>
        <taxon>Foraminifera</taxon>
        <taxon>Monothalamids</taxon>
        <taxon>Reticulomyxidae</taxon>
        <taxon>Reticulomyxa</taxon>
    </lineage>
</organism>
<sequence length="311" mass="35728">MRRYFNVFFCHSKRFFASKSPINSTGHSYHNHVSSNAPRILVTGASGQIGTELVPFLRKKYGVENVIASDLKAVSKHGEGPFYYADVTNFDQLAKNFKKKQYFTHHIKQMVTKKKVSGGKQRNMAVGEQQPKLAIKVNNQGVENILELAKMHNLRIMIPSTIAAFGPTTPQDNTPNLTIMRPTTIYGWVFFLLFCITKVYNELLGEYYHRRYNVDFRSLRYPGIISSRSMPGGGTTDYAVWIYHQALKEGRYECFLSENTLLPMMFMDDCLNATLQIMEADNKKLRFPFFFDQNLCTSCVDPFFLLRKKTG</sequence>
<keyword evidence="4" id="KW-1185">Reference proteome</keyword>
<proteinExistence type="inferred from homology"/>
<dbReference type="InterPro" id="IPR051225">
    <property type="entry name" value="NAD(P)_epim/dehydratase"/>
</dbReference>
<evidence type="ECO:0000313" key="4">
    <source>
        <dbReference type="Proteomes" id="UP000023152"/>
    </source>
</evidence>
<evidence type="ECO:0000313" key="3">
    <source>
        <dbReference type="EMBL" id="ETO27343.1"/>
    </source>
</evidence>
<dbReference type="InterPro" id="IPR036291">
    <property type="entry name" value="NAD(P)-bd_dom_sf"/>
</dbReference>
<evidence type="ECO:0000256" key="1">
    <source>
        <dbReference type="ARBA" id="ARBA00007637"/>
    </source>
</evidence>
<name>X6NN28_RETFI</name>
<comment type="similarity">
    <text evidence="1">Belongs to the NAD(P)-dependent epimerase/dehydratase family.</text>
</comment>
<dbReference type="Proteomes" id="UP000023152">
    <property type="component" value="Unassembled WGS sequence"/>
</dbReference>
<feature type="domain" description="NAD-dependent epimerase/dehydratase" evidence="2">
    <location>
        <begin position="40"/>
        <end position="282"/>
    </location>
</feature>
<evidence type="ECO:0000259" key="2">
    <source>
        <dbReference type="Pfam" id="PF01370"/>
    </source>
</evidence>
<accession>X6NN28</accession>
<gene>
    <name evidence="3" type="ORF">RFI_09782</name>
</gene>
<dbReference type="GO" id="GO:0008743">
    <property type="term" value="F:L-threonine 3-dehydrogenase activity"/>
    <property type="evidence" value="ECO:0007669"/>
    <property type="project" value="TreeGrafter"/>
</dbReference>
<dbReference type="EMBL" id="ASPP01007318">
    <property type="protein sequence ID" value="ETO27343.1"/>
    <property type="molecule type" value="Genomic_DNA"/>
</dbReference>
<dbReference type="Pfam" id="PF01370">
    <property type="entry name" value="Epimerase"/>
    <property type="match status" value="1"/>
</dbReference>
<dbReference type="GO" id="GO:0006567">
    <property type="term" value="P:L-threonine catabolic process"/>
    <property type="evidence" value="ECO:0007669"/>
    <property type="project" value="TreeGrafter"/>
</dbReference>
<dbReference type="PANTHER" id="PTHR42687:SF1">
    <property type="entry name" value="L-THREONINE 3-DEHYDROGENASE, MITOCHONDRIAL"/>
    <property type="match status" value="1"/>
</dbReference>
<dbReference type="AlphaFoldDB" id="X6NN28"/>
<comment type="caution">
    <text evidence="3">The sequence shown here is derived from an EMBL/GenBank/DDBJ whole genome shotgun (WGS) entry which is preliminary data.</text>
</comment>
<dbReference type="SUPFAM" id="SSF51735">
    <property type="entry name" value="NAD(P)-binding Rossmann-fold domains"/>
    <property type="match status" value="1"/>
</dbReference>
<reference evidence="3 4" key="1">
    <citation type="journal article" date="2013" name="Curr. Biol.">
        <title>The Genome of the Foraminiferan Reticulomyxa filosa.</title>
        <authorList>
            <person name="Glockner G."/>
            <person name="Hulsmann N."/>
            <person name="Schleicher M."/>
            <person name="Noegel A.A."/>
            <person name="Eichinger L."/>
            <person name="Gallinger C."/>
            <person name="Pawlowski J."/>
            <person name="Sierra R."/>
            <person name="Euteneuer U."/>
            <person name="Pillet L."/>
            <person name="Moustafa A."/>
            <person name="Platzer M."/>
            <person name="Groth M."/>
            <person name="Szafranski K."/>
            <person name="Schliwa M."/>
        </authorList>
    </citation>
    <scope>NUCLEOTIDE SEQUENCE [LARGE SCALE GENOMIC DNA]</scope>
</reference>
<dbReference type="PANTHER" id="PTHR42687">
    <property type="entry name" value="L-THREONINE 3-DEHYDROGENASE"/>
    <property type="match status" value="1"/>
</dbReference>
<protein>
    <submittedName>
        <fullName evidence="3">Threonine dehydrogenase</fullName>
    </submittedName>
</protein>
<dbReference type="InterPro" id="IPR001509">
    <property type="entry name" value="Epimerase_deHydtase"/>
</dbReference>